<feature type="chain" id="PRO_5040789678" description="YHYH domain-containing protein" evidence="2">
    <location>
        <begin position="19"/>
        <end position="588"/>
    </location>
</feature>
<keyword evidence="2" id="KW-0732">Signal</keyword>
<dbReference type="Proteomes" id="UP001165065">
    <property type="component" value="Unassembled WGS sequence"/>
</dbReference>
<evidence type="ECO:0000256" key="2">
    <source>
        <dbReference type="SAM" id="SignalP"/>
    </source>
</evidence>
<protein>
    <recommendedName>
        <fullName evidence="3">YHYH domain-containing protein</fullName>
    </recommendedName>
</protein>
<dbReference type="EMBL" id="BRYA01000008">
    <property type="protein sequence ID" value="GMI31408.1"/>
    <property type="molecule type" value="Genomic_DNA"/>
</dbReference>
<dbReference type="Pfam" id="PF14240">
    <property type="entry name" value="YHYH"/>
    <property type="match status" value="1"/>
</dbReference>
<evidence type="ECO:0000313" key="5">
    <source>
        <dbReference type="Proteomes" id="UP001165065"/>
    </source>
</evidence>
<name>A0A9W7L5D7_9STRA</name>
<dbReference type="AlphaFoldDB" id="A0A9W7L5D7"/>
<comment type="caution">
    <text evidence="4">The sequence shown here is derived from an EMBL/GenBank/DDBJ whole genome shotgun (WGS) entry which is preliminary data.</text>
</comment>
<dbReference type="OrthoDB" id="536979at2759"/>
<feature type="signal peptide" evidence="2">
    <location>
        <begin position="1"/>
        <end position="18"/>
    </location>
</feature>
<feature type="compositionally biased region" description="Low complexity" evidence="1">
    <location>
        <begin position="522"/>
        <end position="536"/>
    </location>
</feature>
<proteinExistence type="predicted"/>
<accession>A0A9W7L5D7</accession>
<evidence type="ECO:0000313" key="4">
    <source>
        <dbReference type="EMBL" id="GMI31408.1"/>
    </source>
</evidence>
<evidence type="ECO:0000259" key="3">
    <source>
        <dbReference type="Pfam" id="PF14240"/>
    </source>
</evidence>
<organism evidence="4 5">
    <name type="scientific">Triparma columacea</name>
    <dbReference type="NCBI Taxonomy" id="722753"/>
    <lineage>
        <taxon>Eukaryota</taxon>
        <taxon>Sar</taxon>
        <taxon>Stramenopiles</taxon>
        <taxon>Ochrophyta</taxon>
        <taxon>Bolidophyceae</taxon>
        <taxon>Parmales</taxon>
        <taxon>Triparmaceae</taxon>
        <taxon>Triparma</taxon>
    </lineage>
</organism>
<gene>
    <name evidence="4" type="ORF">TrCOL_g840</name>
</gene>
<evidence type="ECO:0000256" key="1">
    <source>
        <dbReference type="SAM" id="MobiDB-lite"/>
    </source>
</evidence>
<reference evidence="5" key="1">
    <citation type="journal article" date="2023" name="Commun. Biol.">
        <title>Genome analysis of Parmales, the sister group of diatoms, reveals the evolutionary specialization of diatoms from phago-mixotrophs to photoautotrophs.</title>
        <authorList>
            <person name="Ban H."/>
            <person name="Sato S."/>
            <person name="Yoshikawa S."/>
            <person name="Yamada K."/>
            <person name="Nakamura Y."/>
            <person name="Ichinomiya M."/>
            <person name="Sato N."/>
            <person name="Blanc-Mathieu R."/>
            <person name="Endo H."/>
            <person name="Kuwata A."/>
            <person name="Ogata H."/>
        </authorList>
    </citation>
    <scope>NUCLEOTIDE SEQUENCE [LARGE SCALE GENOMIC DNA]</scope>
</reference>
<feature type="compositionally biased region" description="Pro residues" evidence="1">
    <location>
        <begin position="537"/>
        <end position="547"/>
    </location>
</feature>
<feature type="domain" description="YHYH" evidence="3">
    <location>
        <begin position="233"/>
        <end position="342"/>
    </location>
</feature>
<dbReference type="InterPro" id="IPR025924">
    <property type="entry name" value="YHYH_dom"/>
</dbReference>
<feature type="region of interest" description="Disordered" evidence="1">
    <location>
        <begin position="522"/>
        <end position="559"/>
    </location>
</feature>
<sequence>MIKFIALLALLSAHDTQAAHKPEKVAQGSVRARKLGLSAGTETNSYSLDETGCTAPSAEGGWGYCGPESCRDNYSTCSSAGGGVKTVDGVTGDWNSYYSGGSNCATYLTNDVTPITDWSPKGSCDSTCTQVTSGVCSSEFLANALKGFGVKYAYCNDEWLHIIASGETGGMYTENLNDTPYPPAAGTDFSKRTGMDTLDTSRTQELYFPLNPTALSTSEGTNNYAVYDEQSGAGAFSYLINNDGDAAETYALPADGGIGMAVNGMPIFPVYNNNARYTPQKCEVDSCNEHVGQGGGAAHYHGDPYADDWDCLYGKKNYTSVDDHPPLIGFAYDGYLIYGRYLSESAPGYNDPPLDTCGGHAHNSAGSDTYGFDLTTYHYHAQIFDGTVPSSGAIATAGEAYVVTVPGPYQCYKADLTASSGSSALLQATASSTYKSKNEMNYRCCDMSDYYMLTGNTFPDTASYSSASTCTAPTSITNGVYSDCAGTMLSGHACTPTCNEGYTASGDTTCIGGTLTEATCVESSSDDTASTTSPTPAKTPSPTPAETPSPTQEEVETSIDGGAEVPQAKLAFLAVLLSASAFFSQLFV</sequence>
<keyword evidence="5" id="KW-1185">Reference proteome</keyword>